<evidence type="ECO:0000313" key="4">
    <source>
        <dbReference type="Proteomes" id="UP000243498"/>
    </source>
</evidence>
<accession>A0A167IMU3</accession>
<dbReference type="Proteomes" id="UP000243498">
    <property type="component" value="Unassembled WGS sequence"/>
</dbReference>
<evidence type="ECO:0000256" key="1">
    <source>
        <dbReference type="SAM" id="MobiDB-lite"/>
    </source>
</evidence>
<feature type="signal peptide" evidence="2">
    <location>
        <begin position="1"/>
        <end position="17"/>
    </location>
</feature>
<keyword evidence="4" id="KW-1185">Reference proteome</keyword>
<gene>
    <name evidence="3" type="ORF">NOR_01162</name>
</gene>
<reference evidence="3 4" key="1">
    <citation type="journal article" date="2016" name="Genome Biol. Evol.">
        <title>Divergent and convergent evolution of fungal pathogenicity.</title>
        <authorList>
            <person name="Shang Y."/>
            <person name="Xiao G."/>
            <person name="Zheng P."/>
            <person name="Cen K."/>
            <person name="Zhan S."/>
            <person name="Wang C."/>
        </authorList>
    </citation>
    <scope>NUCLEOTIDE SEQUENCE [LARGE SCALE GENOMIC DNA]</scope>
    <source>
        <strain evidence="3 4">RCEF 4871</strain>
    </source>
</reference>
<keyword evidence="2" id="KW-0732">Signal</keyword>
<feature type="chain" id="PRO_5007888402" evidence="2">
    <location>
        <begin position="18"/>
        <end position="185"/>
    </location>
</feature>
<proteinExistence type="predicted"/>
<dbReference type="OrthoDB" id="4961519at2759"/>
<feature type="compositionally biased region" description="Gly residues" evidence="1">
    <location>
        <begin position="138"/>
        <end position="166"/>
    </location>
</feature>
<organism evidence="3 4">
    <name type="scientific">Metarhizium rileyi (strain RCEF 4871)</name>
    <name type="common">Nomuraea rileyi</name>
    <dbReference type="NCBI Taxonomy" id="1649241"/>
    <lineage>
        <taxon>Eukaryota</taxon>
        <taxon>Fungi</taxon>
        <taxon>Dikarya</taxon>
        <taxon>Ascomycota</taxon>
        <taxon>Pezizomycotina</taxon>
        <taxon>Sordariomycetes</taxon>
        <taxon>Hypocreomycetidae</taxon>
        <taxon>Hypocreales</taxon>
        <taxon>Clavicipitaceae</taxon>
        <taxon>Metarhizium</taxon>
    </lineage>
</organism>
<evidence type="ECO:0000313" key="3">
    <source>
        <dbReference type="EMBL" id="OAA49239.1"/>
    </source>
</evidence>
<comment type="caution">
    <text evidence="3">The sequence shown here is derived from an EMBL/GenBank/DDBJ whole genome shotgun (WGS) entry which is preliminary data.</text>
</comment>
<feature type="compositionally biased region" description="Basic and acidic residues" evidence="1">
    <location>
        <begin position="170"/>
        <end position="185"/>
    </location>
</feature>
<protein>
    <submittedName>
        <fullName evidence="3">Uncharacterized protein</fullName>
    </submittedName>
</protein>
<name>A0A167IMU3_METRR</name>
<dbReference type="AlphaFoldDB" id="A0A167IMU3"/>
<dbReference type="EMBL" id="AZHC01000003">
    <property type="protein sequence ID" value="OAA49239.1"/>
    <property type="molecule type" value="Genomic_DNA"/>
</dbReference>
<feature type="region of interest" description="Disordered" evidence="1">
    <location>
        <begin position="138"/>
        <end position="185"/>
    </location>
</feature>
<evidence type="ECO:0000256" key="2">
    <source>
        <dbReference type="SAM" id="SignalP"/>
    </source>
</evidence>
<sequence length="185" mass="17713">MKVSSASILTLITGALAAPQTFTSDLDRRGVDITADDFSGSSIADAVEARQVDTTISLDERDVAAREDQSGEIVARGGQGGQGGLGGLGALGGQAGLEALGGQAGLGQAGLEALGGQAGLVEAFGGQAGLEALGGQAGLGQGRQAQGGAGKKAQGGAGKKAQGGAGKKAQGAEKVKDAADGKDVV</sequence>